<evidence type="ECO:0000313" key="8">
    <source>
        <dbReference type="Proteomes" id="UP000001940"/>
    </source>
</evidence>
<dbReference type="PIR" id="T21916">
    <property type="entry name" value="T21916"/>
</dbReference>
<dbReference type="RefSeq" id="NP_492741.1">
    <property type="nucleotide sequence ID" value="NM_060340.7"/>
</dbReference>
<dbReference type="EMBL" id="BX284601">
    <property type="protein sequence ID" value="CAA99848.1"/>
    <property type="molecule type" value="Genomic_DNA"/>
</dbReference>
<keyword evidence="8" id="KW-1185">Reference proteome</keyword>
<feature type="domain" description="C2H2-type" evidence="6">
    <location>
        <begin position="275"/>
        <end position="295"/>
    </location>
</feature>
<dbReference type="CTD" id="172928"/>
<sequence length="582" mass="66510">MAEVITLSDDDDDVIPLTPRPPVVLKTSTTANHGNNSQATVHVSTGKNLNFDQIGIRRLSDVYNKNQPAFRGNEIPTGIRNSRPSLPATAILQNPQFLVQLAAKGLKRPFSSVHSTPAVVPSTSIQRTRNNQNAGNTPNIYKGHYMFEATESYEPSRRSSRYNTKKIEGKFMCSYNPTKCYKLCGSVVEVINHIWAHVIHDPPLPPIEKKESKDDGMFSCLLRNSDAAQLAENSALSLKRLQTCQFCNAVFRTVHLKTIHVVKCHMEQDHLDTTCNICELDFGNSIALNTHMKKHISGEAPYNCQKCKYRTSVRAFFYQHFIEKHSNETLLCPICLHHEDLRPNVRRSKHIFVREFVNHMRSHALGPQMRCHVCALTFTSRLLLEAHRTNDHTMLNSLWQVIERKSVHETEREHMSKRNKIGLLQRRFFETLEGRRINDEVACAGDKEREGFDLTTTGDTLFECECGFKSWNGNRTASHYHKCRRSINDIERKREIVRLGSDPKEELELFAVYPQPTNTEAETEEATLRKIHLERGDPLPILEDIVYQPIDDLPLLKMLSKNHDKSLEIMEKCTASAVTTED</sequence>
<reference evidence="7 8" key="1">
    <citation type="journal article" date="1998" name="Science">
        <title>Genome sequence of the nematode C. elegans: a platform for investigating biology.</title>
        <authorList>
            <consortium name="The C. elegans sequencing consortium"/>
            <person name="Sulson J.E."/>
            <person name="Waterston R."/>
        </authorList>
    </citation>
    <scope>NUCLEOTIDE SEQUENCE [LARGE SCALE GENOMIC DNA]</scope>
    <source>
        <strain evidence="7 8">Bristol N2</strain>
    </source>
</reference>
<evidence type="ECO:0000256" key="4">
    <source>
        <dbReference type="ARBA" id="ARBA00022833"/>
    </source>
</evidence>
<dbReference type="InterPro" id="IPR050527">
    <property type="entry name" value="Snail/Krueppel_Znf"/>
</dbReference>
<name>Q20130_CAEEL</name>
<proteinExistence type="evidence at protein level"/>
<dbReference type="PROSITE" id="PS00028">
    <property type="entry name" value="ZINC_FINGER_C2H2_1"/>
    <property type="match status" value="2"/>
</dbReference>
<evidence type="ECO:0000313" key="7">
    <source>
        <dbReference type="EMBL" id="CAA99848.1"/>
    </source>
</evidence>
<dbReference type="AGR" id="WB:WBGene00009508"/>
<dbReference type="GeneID" id="172928"/>
<keyword evidence="4" id="KW-0862">Zinc</keyword>
<keyword evidence="3" id="KW-0863">Zinc-finger</keyword>
<evidence type="ECO:0000259" key="6">
    <source>
        <dbReference type="PROSITE" id="PS00028"/>
    </source>
</evidence>
<keyword evidence="1" id="KW-0479">Metal-binding</keyword>
<dbReference type="DIP" id="DIP-25044N"/>
<dbReference type="OrthoDB" id="5876240at2759"/>
<evidence type="ECO:0000256" key="1">
    <source>
        <dbReference type="ARBA" id="ARBA00022723"/>
    </source>
</evidence>
<feature type="domain" description="C2H2-type" evidence="6">
    <location>
        <begin position="371"/>
        <end position="392"/>
    </location>
</feature>
<gene>
    <name evidence="7 9" type="primary">row-1</name>
    <name evidence="7" type="ORF">CELE_F37D6.2</name>
    <name evidence="9" type="ORF">F37D6.2</name>
</gene>
<dbReference type="Bgee" id="WBGene00009508">
    <property type="expression patterns" value="Expressed in embryo and 4 other cell types or tissues"/>
</dbReference>
<dbReference type="UCSC" id="F37D6.2c.1">
    <property type="organism name" value="c. elegans"/>
</dbReference>
<evidence type="ECO:0000256" key="2">
    <source>
        <dbReference type="ARBA" id="ARBA00022737"/>
    </source>
</evidence>
<dbReference type="Proteomes" id="UP000001940">
    <property type="component" value="Chromosome I"/>
</dbReference>
<keyword evidence="2" id="KW-0677">Repeat</keyword>
<dbReference type="AlphaFoldDB" id="Q20130"/>
<protein>
    <submittedName>
        <fullName evidence="7">C2H2-type domain-containing protein</fullName>
    </submittedName>
</protein>
<dbReference type="PANTHER" id="PTHR24388">
    <property type="entry name" value="ZINC FINGER PROTEIN"/>
    <property type="match status" value="1"/>
</dbReference>
<dbReference type="SUPFAM" id="SSF57667">
    <property type="entry name" value="beta-beta-alpha zinc fingers"/>
    <property type="match status" value="1"/>
</dbReference>
<evidence type="ECO:0000256" key="5">
    <source>
        <dbReference type="ARBA" id="ARBA00023242"/>
    </source>
</evidence>
<evidence type="ECO:0000256" key="3">
    <source>
        <dbReference type="ARBA" id="ARBA00022771"/>
    </source>
</evidence>
<dbReference type="WormBase" id="F37D6.2a">
    <property type="protein sequence ID" value="CE05819"/>
    <property type="gene ID" value="WBGene00009508"/>
    <property type="gene designation" value="row-1"/>
</dbReference>
<dbReference type="PANTHER" id="PTHR24388:SF104">
    <property type="entry name" value="AT-RICH BINDING PROTEIN-RELATED"/>
    <property type="match status" value="1"/>
</dbReference>
<dbReference type="InterPro" id="IPR036236">
    <property type="entry name" value="Znf_C2H2_sf"/>
</dbReference>
<evidence type="ECO:0000313" key="9">
    <source>
        <dbReference type="WormBase" id="F37D6.2a"/>
    </source>
</evidence>
<organism evidence="7 8">
    <name type="scientific">Caenorhabditis elegans</name>
    <dbReference type="NCBI Taxonomy" id="6239"/>
    <lineage>
        <taxon>Eukaryota</taxon>
        <taxon>Metazoa</taxon>
        <taxon>Ecdysozoa</taxon>
        <taxon>Nematoda</taxon>
        <taxon>Chromadorea</taxon>
        <taxon>Rhabditida</taxon>
        <taxon>Rhabditina</taxon>
        <taxon>Rhabditomorpha</taxon>
        <taxon>Rhabditoidea</taxon>
        <taxon>Rhabditidae</taxon>
        <taxon>Peloderinae</taxon>
        <taxon>Caenorhabditis</taxon>
    </lineage>
</organism>
<accession>Q20130</accession>
<dbReference type="GO" id="GO:0008270">
    <property type="term" value="F:zinc ion binding"/>
    <property type="evidence" value="ECO:0007669"/>
    <property type="project" value="UniProtKB-KW"/>
</dbReference>
<dbReference type="InterPro" id="IPR013087">
    <property type="entry name" value="Znf_C2H2_type"/>
</dbReference>
<dbReference type="Gene3D" id="3.30.160.60">
    <property type="entry name" value="Classic Zinc Finger"/>
    <property type="match status" value="1"/>
</dbReference>
<keyword evidence="10" id="KW-1267">Proteomics identification</keyword>
<evidence type="ECO:0007829" key="10">
    <source>
        <dbReference type="PeptideAtlas" id="Q20130"/>
    </source>
</evidence>
<keyword evidence="5" id="KW-0539">Nucleus</keyword>
<dbReference type="SMART" id="SM00355">
    <property type="entry name" value="ZnF_C2H2"/>
    <property type="match status" value="4"/>
</dbReference>
<dbReference type="ExpressionAtlas" id="Q20130">
    <property type="expression patterns" value="baseline and differential"/>
</dbReference>